<evidence type="ECO:0000259" key="1">
    <source>
        <dbReference type="Pfam" id="PF12697"/>
    </source>
</evidence>
<dbReference type="Pfam" id="PF12697">
    <property type="entry name" value="Abhydrolase_6"/>
    <property type="match status" value="1"/>
</dbReference>
<name>A0A147F8P6_MICTE</name>
<protein>
    <recommendedName>
        <fullName evidence="1">AB hydrolase-1 domain-containing protein</fullName>
    </recommendedName>
</protein>
<comment type="caution">
    <text evidence="2">The sequence shown here is derived from an EMBL/GenBank/DDBJ whole genome shotgun (WGS) entry which is preliminary data.</text>
</comment>
<dbReference type="PATRIC" id="fig|2033.7.peg.2148"/>
<gene>
    <name evidence="2" type="ORF">RSA3_07425</name>
</gene>
<dbReference type="Gene3D" id="3.40.50.1820">
    <property type="entry name" value="alpha/beta hydrolase"/>
    <property type="match status" value="1"/>
</dbReference>
<dbReference type="InterPro" id="IPR029058">
    <property type="entry name" value="AB_hydrolase_fold"/>
</dbReference>
<organism evidence="2 3">
    <name type="scientific">Microbacterium testaceum</name>
    <name type="common">Aureobacterium testaceum</name>
    <name type="synonym">Brevibacterium testaceum</name>
    <dbReference type="NCBI Taxonomy" id="2033"/>
    <lineage>
        <taxon>Bacteria</taxon>
        <taxon>Bacillati</taxon>
        <taxon>Actinomycetota</taxon>
        <taxon>Actinomycetes</taxon>
        <taxon>Micrococcales</taxon>
        <taxon>Microbacteriaceae</taxon>
        <taxon>Microbacterium</taxon>
    </lineage>
</organism>
<dbReference type="InterPro" id="IPR052897">
    <property type="entry name" value="Sec-Metab_Biosynth_Hydrolase"/>
</dbReference>
<dbReference type="SUPFAM" id="SSF53474">
    <property type="entry name" value="alpha/beta-Hydrolases"/>
    <property type="match status" value="1"/>
</dbReference>
<dbReference type="Proteomes" id="UP000072189">
    <property type="component" value="Unassembled WGS sequence"/>
</dbReference>
<dbReference type="PANTHER" id="PTHR37017">
    <property type="entry name" value="AB HYDROLASE-1 DOMAIN-CONTAINING PROTEIN-RELATED"/>
    <property type="match status" value="1"/>
</dbReference>
<dbReference type="InterPro" id="IPR000073">
    <property type="entry name" value="AB_hydrolase_1"/>
</dbReference>
<feature type="domain" description="AB hydrolase-1" evidence="1">
    <location>
        <begin position="3"/>
        <end position="215"/>
    </location>
</feature>
<proteinExistence type="predicted"/>
<evidence type="ECO:0000313" key="2">
    <source>
        <dbReference type="EMBL" id="KTS12875.1"/>
    </source>
</evidence>
<dbReference type="GO" id="GO:0003824">
    <property type="term" value="F:catalytic activity"/>
    <property type="evidence" value="ECO:0007669"/>
    <property type="project" value="UniProtKB-ARBA"/>
</dbReference>
<sequence length="227" mass="24180">MHVVLVHGAGGSAGSWSSVVPLLHEAGIATTTFDGPSQSLHDDVASVRQMVDAADDDVLLVGHSYGGAVITGAGTHPRVRGLVYVAAWVPDEGESVNQLVGEFPEAEVGRWFTRGEDGSWIPDDSLAAREALAWDVPTEVWERKVQDRRTSADAIFTERSGAPAWRDRPAWYLLASSDKHIHPEGQTSMATRAGAEITTVLTSHAVPHAAPEAVVGMITEALSSLSR</sequence>
<dbReference type="AlphaFoldDB" id="A0A147F8P6"/>
<dbReference type="PANTHER" id="PTHR37017:SF11">
    <property type="entry name" value="ESTERASE_LIPASE_THIOESTERASE DOMAIN-CONTAINING PROTEIN"/>
    <property type="match status" value="1"/>
</dbReference>
<evidence type="ECO:0000313" key="3">
    <source>
        <dbReference type="Proteomes" id="UP000072189"/>
    </source>
</evidence>
<reference evidence="2 3" key="1">
    <citation type="journal article" date="2016" name="Front. Microbiol.">
        <title>Genomic Resource of Rice Seed Associated Bacteria.</title>
        <authorList>
            <person name="Midha S."/>
            <person name="Bansal K."/>
            <person name="Sharma S."/>
            <person name="Kumar N."/>
            <person name="Patil P.P."/>
            <person name="Chaudhry V."/>
            <person name="Patil P.B."/>
        </authorList>
    </citation>
    <scope>NUCLEOTIDE SEQUENCE [LARGE SCALE GENOMIC DNA]</scope>
    <source>
        <strain evidence="2 3">RSA3</strain>
    </source>
</reference>
<accession>A0A147F8P6</accession>
<dbReference type="EMBL" id="LDRV01000042">
    <property type="protein sequence ID" value="KTS12875.1"/>
    <property type="molecule type" value="Genomic_DNA"/>
</dbReference>